<comment type="pathway">
    <text evidence="2">Cell wall biogenesis; peptidoglycan biosynthesis.</text>
</comment>
<comment type="caution">
    <text evidence="10">The sequence shown here is derived from an EMBL/GenBank/DDBJ whole genome shotgun (WGS) entry which is preliminary data.</text>
</comment>
<organism evidence="10 11">
    <name type="scientific">Bacillus mesophilum</name>
    <dbReference type="NCBI Taxonomy" id="1071718"/>
    <lineage>
        <taxon>Bacteria</taxon>
        <taxon>Bacillati</taxon>
        <taxon>Bacillota</taxon>
        <taxon>Bacilli</taxon>
        <taxon>Bacillales</taxon>
        <taxon>Bacillaceae</taxon>
        <taxon>Bacillus</taxon>
    </lineage>
</organism>
<dbReference type="SMART" id="SM00740">
    <property type="entry name" value="PASTA"/>
    <property type="match status" value="2"/>
</dbReference>
<dbReference type="EC" id="3.4.16.4" evidence="4"/>
<evidence type="ECO:0000256" key="1">
    <source>
        <dbReference type="ARBA" id="ARBA00004370"/>
    </source>
</evidence>
<dbReference type="CDD" id="cd06576">
    <property type="entry name" value="PASTA_Pbp2x-like_1"/>
    <property type="match status" value="1"/>
</dbReference>
<comment type="subcellular location">
    <subcellularLocation>
        <location evidence="1">Membrane</location>
    </subcellularLocation>
</comment>
<reference evidence="10 11" key="1">
    <citation type="journal article" date="2014" name="Arch. Microbiol.">
        <title>Bacillus mesophilum sp. nov., strain IITR-54T, a novel 4-chlorobiphenyl dechlorinating bacterium.</title>
        <authorList>
            <person name="Manickam N."/>
            <person name="Singh N.K."/>
            <person name="Bajaj A."/>
            <person name="Kumar R.M."/>
            <person name="Kaur G."/>
            <person name="Kaur N."/>
            <person name="Bala M."/>
            <person name="Kumar A."/>
            <person name="Mayilraj S."/>
        </authorList>
    </citation>
    <scope>NUCLEOTIDE SEQUENCE [LARGE SCALE GENOMIC DNA]</scope>
    <source>
        <strain evidence="10 11">IITR-54</strain>
    </source>
</reference>
<dbReference type="PANTHER" id="PTHR30627">
    <property type="entry name" value="PEPTIDOGLYCAN D,D-TRANSPEPTIDASE"/>
    <property type="match status" value="1"/>
</dbReference>
<dbReference type="InterPro" id="IPR012338">
    <property type="entry name" value="Beta-lactam/transpept-like"/>
</dbReference>
<feature type="transmembrane region" description="Helical" evidence="8">
    <location>
        <begin position="12"/>
        <end position="31"/>
    </location>
</feature>
<dbReference type="Pfam" id="PF00905">
    <property type="entry name" value="Transpeptidase"/>
    <property type="match status" value="1"/>
</dbReference>
<dbReference type="GO" id="GO:0005886">
    <property type="term" value="C:plasma membrane"/>
    <property type="evidence" value="ECO:0007669"/>
    <property type="project" value="TreeGrafter"/>
</dbReference>
<dbReference type="Gene3D" id="3.40.710.10">
    <property type="entry name" value="DD-peptidase/beta-lactamase superfamily"/>
    <property type="match status" value="1"/>
</dbReference>
<evidence type="ECO:0000256" key="5">
    <source>
        <dbReference type="ARBA" id="ARBA00023136"/>
    </source>
</evidence>
<keyword evidence="5 8" id="KW-0472">Membrane</keyword>
<dbReference type="InterPro" id="IPR005543">
    <property type="entry name" value="PASTA_dom"/>
</dbReference>
<dbReference type="InterPro" id="IPR050515">
    <property type="entry name" value="Beta-lactam/transpept"/>
</dbReference>
<dbReference type="RefSeq" id="WP_151571981.1">
    <property type="nucleotide sequence ID" value="NZ_WBOT01000001.1"/>
</dbReference>
<dbReference type="PROSITE" id="PS51178">
    <property type="entry name" value="PASTA"/>
    <property type="match status" value="2"/>
</dbReference>
<feature type="compositionally biased region" description="Polar residues" evidence="7">
    <location>
        <begin position="465"/>
        <end position="476"/>
    </location>
</feature>
<feature type="region of interest" description="Disordered" evidence="7">
    <location>
        <begin position="460"/>
        <end position="481"/>
    </location>
</feature>
<feature type="domain" description="PASTA" evidence="9">
    <location>
        <begin position="660"/>
        <end position="716"/>
    </location>
</feature>
<evidence type="ECO:0000256" key="8">
    <source>
        <dbReference type="SAM" id="Phobius"/>
    </source>
</evidence>
<comment type="similarity">
    <text evidence="3">Belongs to the transpeptidase family.</text>
</comment>
<dbReference type="GO" id="GO:0009002">
    <property type="term" value="F:serine-type D-Ala-D-Ala carboxypeptidase activity"/>
    <property type="evidence" value="ECO:0007669"/>
    <property type="project" value="UniProtKB-EC"/>
</dbReference>
<evidence type="ECO:0000256" key="3">
    <source>
        <dbReference type="ARBA" id="ARBA00007171"/>
    </source>
</evidence>
<dbReference type="GO" id="GO:0008658">
    <property type="term" value="F:penicillin binding"/>
    <property type="evidence" value="ECO:0007669"/>
    <property type="project" value="InterPro"/>
</dbReference>
<keyword evidence="11" id="KW-1185">Reference proteome</keyword>
<dbReference type="FunFam" id="3.40.710.10:FF:000026">
    <property type="entry name" value="Penicillin-binding protein 1"/>
    <property type="match status" value="1"/>
</dbReference>
<dbReference type="AlphaFoldDB" id="A0A7V7RQP5"/>
<accession>A0A7V7RQP5</accession>
<evidence type="ECO:0000313" key="11">
    <source>
        <dbReference type="Proteomes" id="UP000441354"/>
    </source>
</evidence>
<dbReference type="CDD" id="cd06575">
    <property type="entry name" value="PASTA_Pbp2x-like_2"/>
    <property type="match status" value="1"/>
</dbReference>
<sequence>MIKKQRNINAGAVILFIIFSLLFFVLLFRFISIQVTGEAGGQPVAAKAQSLYERDKILEARRGTIYDRNGEVIAEDSNSYKLVAILDEELTTDDEHPRHVVNPEQTAAKLAGLIDLEESEIYSKLSSDLKQVEFGTAGRDLTLQKKKEIEDLKLPGISFIQDTKRFYPNGLFASHLIGYVEKQEKEDGGTETVGMLGLEQSLNDILTGSNGHFSYEADLWGYLLPNGDEVIEPAKNGQDVYLTLDKSIQIFLEDAMSKVDEKYSPKKMIGIVADPKTGDILAMAQRPSFHPKTREGIEDTWRNLAVEDSYEPGSTMKVFTLASAIEEGVFNKNNKYQSGSYKVTERSPAIPDHNGGRGWGEITYLEGVQRSSNVAFAKIVNEQLGYETFREYLTKFGFDQPTGIDLPNETSGLIKYDWPLEKASIGFGQGSAFTPIQQMQAATAIAGDGSMKKPHVISKVVDPNSGKTMQKTSPENVGTPISDATAKEVRNILETVVSSENGTGYGRFNIDGYEVAGKTGTAQIPNPEGGGYLTGHSNYVFSFLGMAPADDPELVMYVAVQQPDIDESTNGAEPVAEIFKPVMQSSLQYLNIEPTEQPKAKSSQAPDLIGMSVKEAEKKLTEQDLEPVIIGDGKTVEGQFPGQTSSMLEGEKVILKTNGKTIVPDMTGWSLRDVLKFTKAANLKLNTVGNGYVMKQNLSSGSVLAEGDYLIVEFETPLEQYEREKMAKEQVEEEEEVVTD</sequence>
<dbReference type="InterPro" id="IPR036138">
    <property type="entry name" value="PBP_dimer_sf"/>
</dbReference>
<gene>
    <name evidence="10" type="ORF">F7732_01740</name>
</gene>
<dbReference type="UniPathway" id="UPA00219"/>
<keyword evidence="8" id="KW-0812">Transmembrane</keyword>
<name>A0A7V7RQP5_9BACI</name>
<dbReference type="GO" id="GO:0071555">
    <property type="term" value="P:cell wall organization"/>
    <property type="evidence" value="ECO:0007669"/>
    <property type="project" value="TreeGrafter"/>
</dbReference>
<dbReference type="EMBL" id="WBOT01000001">
    <property type="protein sequence ID" value="KAB2335317.1"/>
    <property type="molecule type" value="Genomic_DNA"/>
</dbReference>
<comment type="catalytic activity">
    <reaction evidence="6">
        <text>Preferential cleavage: (Ac)2-L-Lys-D-Ala-|-D-Ala. Also transpeptidation of peptidyl-alanyl moieties that are N-acyl substituents of D-alanine.</text>
        <dbReference type="EC" id="3.4.16.4"/>
    </reaction>
</comment>
<evidence type="ECO:0000256" key="7">
    <source>
        <dbReference type="SAM" id="MobiDB-lite"/>
    </source>
</evidence>
<dbReference type="InterPro" id="IPR001460">
    <property type="entry name" value="PCN-bd_Tpept"/>
</dbReference>
<feature type="domain" description="PASTA" evidence="9">
    <location>
        <begin position="599"/>
        <end position="659"/>
    </location>
</feature>
<dbReference type="SUPFAM" id="SSF56601">
    <property type="entry name" value="beta-lactamase/transpeptidase-like"/>
    <property type="match status" value="1"/>
</dbReference>
<keyword evidence="8" id="KW-1133">Transmembrane helix</keyword>
<dbReference type="SUPFAM" id="SSF56519">
    <property type="entry name" value="Penicillin binding protein dimerisation domain"/>
    <property type="match status" value="1"/>
</dbReference>
<dbReference type="Pfam" id="PF03793">
    <property type="entry name" value="PASTA"/>
    <property type="match status" value="2"/>
</dbReference>
<dbReference type="SUPFAM" id="SSF54184">
    <property type="entry name" value="Penicillin-binding protein 2x (pbp-2x), c-terminal domain"/>
    <property type="match status" value="2"/>
</dbReference>
<dbReference type="Gene3D" id="3.90.1310.10">
    <property type="entry name" value="Penicillin-binding protein 2a (Domain 2)"/>
    <property type="match status" value="1"/>
</dbReference>
<dbReference type="Gene3D" id="2.20.70.70">
    <property type="match status" value="1"/>
</dbReference>
<dbReference type="Gene3D" id="3.30.70.2110">
    <property type="match status" value="1"/>
</dbReference>
<evidence type="ECO:0000256" key="6">
    <source>
        <dbReference type="ARBA" id="ARBA00034000"/>
    </source>
</evidence>
<proteinExistence type="inferred from homology"/>
<dbReference type="PANTHER" id="PTHR30627:SF26">
    <property type="entry name" value="PENICILLIN-BINDING PROTEIN 2B"/>
    <property type="match status" value="1"/>
</dbReference>
<protein>
    <recommendedName>
        <fullName evidence="4">serine-type D-Ala-D-Ala carboxypeptidase</fullName>
        <ecNumber evidence="4">3.4.16.4</ecNumber>
    </recommendedName>
</protein>
<dbReference type="Proteomes" id="UP000441354">
    <property type="component" value="Unassembled WGS sequence"/>
</dbReference>
<dbReference type="InterPro" id="IPR005311">
    <property type="entry name" value="PBP_dimer"/>
</dbReference>
<evidence type="ECO:0000259" key="9">
    <source>
        <dbReference type="PROSITE" id="PS51178"/>
    </source>
</evidence>
<evidence type="ECO:0000256" key="2">
    <source>
        <dbReference type="ARBA" id="ARBA00004752"/>
    </source>
</evidence>
<evidence type="ECO:0000313" key="10">
    <source>
        <dbReference type="EMBL" id="KAB2335317.1"/>
    </source>
</evidence>
<dbReference type="Pfam" id="PF03717">
    <property type="entry name" value="PBP_dimer"/>
    <property type="match status" value="1"/>
</dbReference>
<dbReference type="GO" id="GO:0009252">
    <property type="term" value="P:peptidoglycan biosynthetic process"/>
    <property type="evidence" value="ECO:0007669"/>
    <property type="project" value="UniProtKB-UniPathway"/>
</dbReference>
<evidence type="ECO:0000256" key="4">
    <source>
        <dbReference type="ARBA" id="ARBA00012448"/>
    </source>
</evidence>
<dbReference type="OrthoDB" id="9804124at2"/>